<keyword evidence="3" id="KW-0949">S-adenosyl-L-methionine</keyword>
<evidence type="ECO:0000313" key="7">
    <source>
        <dbReference type="Proteomes" id="UP000784294"/>
    </source>
</evidence>
<sequence length="359" mass="40503">MSVLMAAAGSGHLDVVRYLLSEGAPWNAVDRKYLSAGDYAAKNGHQTIIDALIDHAVTCEMLLSLARSDSEGEEEVDTCDVMKPSYHASDGCSSSKRSRSSVFSIDASSASGDDRTPLVEQESLLNSAYLRSRLEYSDNGQRLMDTGTNLAVMMDWERPLMSRHAEWICFADHCDAKSASLKDQARELRVLNVGFGMGIVDTAIQSFTPTEHVIIEAHPQVLDFMRSKGWQNRRGVSILSGRWQEAVITLKEEIISCNRPRFDGIFFDTYAEDDTDLRRFHSYLPYLLRQDGGRYSYYNGLCPDNVFFHGVACETQRLLLKKQVFFSWDTCTQNSFYDLHSIRRQLKGLCQGTKPCSHR</sequence>
<keyword evidence="2" id="KW-0808">Transferase</keyword>
<evidence type="ECO:0000259" key="5">
    <source>
        <dbReference type="PROSITE" id="PS51559"/>
    </source>
</evidence>
<dbReference type="Gene3D" id="3.40.50.150">
    <property type="entry name" value="Vaccinia Virus protein VP39"/>
    <property type="match status" value="1"/>
</dbReference>
<dbReference type="Pfam" id="PF12796">
    <property type="entry name" value="Ank_2"/>
    <property type="match status" value="1"/>
</dbReference>
<dbReference type="InterPro" id="IPR029063">
    <property type="entry name" value="SAM-dependent_MTases_sf"/>
</dbReference>
<evidence type="ECO:0000256" key="3">
    <source>
        <dbReference type="ARBA" id="ARBA00022691"/>
    </source>
</evidence>
<evidence type="ECO:0000313" key="6">
    <source>
        <dbReference type="EMBL" id="VEL09593.1"/>
    </source>
</evidence>
<keyword evidence="1" id="KW-0489">Methyltransferase</keyword>
<dbReference type="GO" id="GO:0008757">
    <property type="term" value="F:S-adenosylmethionine-dependent methyltransferase activity"/>
    <property type="evidence" value="ECO:0007669"/>
    <property type="project" value="TreeGrafter"/>
</dbReference>
<dbReference type="OrthoDB" id="6225260at2759"/>
<protein>
    <recommendedName>
        <fullName evidence="5">RMT2 domain-containing protein</fullName>
    </recommendedName>
</protein>
<accession>A0A448WE57</accession>
<dbReference type="PANTHER" id="PTHR32379:SF1">
    <property type="entry name" value="GUANIDINOACETATE N-METHYLTRANSFERASE"/>
    <property type="match status" value="1"/>
</dbReference>
<dbReference type="PROSITE" id="PS50297">
    <property type="entry name" value="ANK_REP_REGION"/>
    <property type="match status" value="1"/>
</dbReference>
<organism evidence="6 7">
    <name type="scientific">Protopolystoma xenopodis</name>
    <dbReference type="NCBI Taxonomy" id="117903"/>
    <lineage>
        <taxon>Eukaryota</taxon>
        <taxon>Metazoa</taxon>
        <taxon>Spiralia</taxon>
        <taxon>Lophotrochozoa</taxon>
        <taxon>Platyhelminthes</taxon>
        <taxon>Monogenea</taxon>
        <taxon>Polyopisthocotylea</taxon>
        <taxon>Polystomatidea</taxon>
        <taxon>Polystomatidae</taxon>
        <taxon>Protopolystoma</taxon>
    </lineage>
</organism>
<evidence type="ECO:0000256" key="2">
    <source>
        <dbReference type="ARBA" id="ARBA00022679"/>
    </source>
</evidence>
<dbReference type="InterPro" id="IPR026480">
    <property type="entry name" value="RMT2_dom"/>
</dbReference>
<dbReference type="GO" id="GO:0032259">
    <property type="term" value="P:methylation"/>
    <property type="evidence" value="ECO:0007669"/>
    <property type="project" value="UniProtKB-KW"/>
</dbReference>
<comment type="caution">
    <text evidence="6">The sequence shown here is derived from an EMBL/GenBank/DDBJ whole genome shotgun (WGS) entry which is preliminary data.</text>
</comment>
<proteinExistence type="predicted"/>
<dbReference type="GO" id="GO:0005737">
    <property type="term" value="C:cytoplasm"/>
    <property type="evidence" value="ECO:0007669"/>
    <property type="project" value="TreeGrafter"/>
</dbReference>
<dbReference type="InterPro" id="IPR036770">
    <property type="entry name" value="Ankyrin_rpt-contain_sf"/>
</dbReference>
<dbReference type="SUPFAM" id="SSF48403">
    <property type="entry name" value="Ankyrin repeat"/>
    <property type="match status" value="1"/>
</dbReference>
<dbReference type="Gene3D" id="1.25.40.20">
    <property type="entry name" value="Ankyrin repeat-containing domain"/>
    <property type="match status" value="1"/>
</dbReference>
<dbReference type="EMBL" id="CAAALY010006727">
    <property type="protein sequence ID" value="VEL09593.1"/>
    <property type="molecule type" value="Genomic_DNA"/>
</dbReference>
<evidence type="ECO:0000256" key="1">
    <source>
        <dbReference type="ARBA" id="ARBA00022603"/>
    </source>
</evidence>
<dbReference type="SUPFAM" id="SSF53335">
    <property type="entry name" value="S-adenosyl-L-methionine-dependent methyltransferases"/>
    <property type="match status" value="1"/>
</dbReference>
<name>A0A448WE57_9PLAT</name>
<feature type="repeat" description="ANK" evidence="4">
    <location>
        <begin position="1"/>
        <end position="31"/>
    </location>
</feature>
<dbReference type="PROSITE" id="PS50088">
    <property type="entry name" value="ANK_REPEAT"/>
    <property type="match status" value="1"/>
</dbReference>
<gene>
    <name evidence="6" type="ORF">PXEA_LOCUS3033</name>
</gene>
<dbReference type="GO" id="GO:0005634">
    <property type="term" value="C:nucleus"/>
    <property type="evidence" value="ECO:0007669"/>
    <property type="project" value="TreeGrafter"/>
</dbReference>
<feature type="domain" description="RMT2" evidence="5">
    <location>
        <begin position="122"/>
        <end position="359"/>
    </location>
</feature>
<dbReference type="PROSITE" id="PS51559">
    <property type="entry name" value="SAM_RMT2"/>
    <property type="match status" value="1"/>
</dbReference>
<dbReference type="PANTHER" id="PTHR32379">
    <property type="entry name" value="GUANIDINOACETATE N-METHYLTRANSFERASE"/>
    <property type="match status" value="1"/>
</dbReference>
<keyword evidence="7" id="KW-1185">Reference proteome</keyword>
<dbReference type="InterPro" id="IPR051038">
    <property type="entry name" value="RMT2/GAMT_Mtase"/>
</dbReference>
<dbReference type="CDD" id="cd02440">
    <property type="entry name" value="AdoMet_MTases"/>
    <property type="match status" value="1"/>
</dbReference>
<reference evidence="6" key="1">
    <citation type="submission" date="2018-11" db="EMBL/GenBank/DDBJ databases">
        <authorList>
            <consortium name="Pathogen Informatics"/>
        </authorList>
    </citation>
    <scope>NUCLEOTIDE SEQUENCE</scope>
</reference>
<dbReference type="AlphaFoldDB" id="A0A448WE57"/>
<keyword evidence="4" id="KW-0040">ANK repeat</keyword>
<dbReference type="Proteomes" id="UP000784294">
    <property type="component" value="Unassembled WGS sequence"/>
</dbReference>
<evidence type="ECO:0000256" key="4">
    <source>
        <dbReference type="PROSITE-ProRule" id="PRU00023"/>
    </source>
</evidence>
<dbReference type="InterPro" id="IPR002110">
    <property type="entry name" value="Ankyrin_rpt"/>
</dbReference>